<reference evidence="1" key="1">
    <citation type="submission" date="2023-06" db="EMBL/GenBank/DDBJ databases">
        <authorList>
            <consortium name="Lawrence Berkeley National Laboratory"/>
            <person name="Ahrendt S."/>
            <person name="Sahu N."/>
            <person name="Indic B."/>
            <person name="Wong-Bajracharya J."/>
            <person name="Merenyi Z."/>
            <person name="Ke H.-M."/>
            <person name="Monk M."/>
            <person name="Kocsube S."/>
            <person name="Drula E."/>
            <person name="Lipzen A."/>
            <person name="Balint B."/>
            <person name="Henrissat B."/>
            <person name="Andreopoulos B."/>
            <person name="Martin F.M."/>
            <person name="Harder C.B."/>
            <person name="Rigling D."/>
            <person name="Ford K.L."/>
            <person name="Foster G.D."/>
            <person name="Pangilinan J."/>
            <person name="Papanicolaou A."/>
            <person name="Barry K."/>
            <person name="LaButti K."/>
            <person name="Viragh M."/>
            <person name="Koriabine M."/>
            <person name="Yan M."/>
            <person name="Riley R."/>
            <person name="Champramary S."/>
            <person name="Plett K.L."/>
            <person name="Tsai I.J."/>
            <person name="Slot J."/>
            <person name="Sipos G."/>
            <person name="Plett J."/>
            <person name="Nagy L.G."/>
            <person name="Grigoriev I.V."/>
        </authorList>
    </citation>
    <scope>NUCLEOTIDE SEQUENCE</scope>
    <source>
        <strain evidence="1">CCBAS 213</strain>
    </source>
</reference>
<accession>A0AA39JGA2</accession>
<comment type="caution">
    <text evidence="1">The sequence shown here is derived from an EMBL/GenBank/DDBJ whole genome shotgun (WGS) entry which is preliminary data.</text>
</comment>
<dbReference type="GeneID" id="85361943"/>
<dbReference type="AlphaFoldDB" id="A0AA39JGA2"/>
<evidence type="ECO:0000313" key="1">
    <source>
        <dbReference type="EMBL" id="KAK0441537.1"/>
    </source>
</evidence>
<dbReference type="RefSeq" id="XP_060324042.1">
    <property type="nucleotide sequence ID" value="XM_060478395.1"/>
</dbReference>
<name>A0AA39JGA2_ARMTA</name>
<dbReference type="EMBL" id="JAUEPS010000069">
    <property type="protein sequence ID" value="KAK0441537.1"/>
    <property type="molecule type" value="Genomic_DNA"/>
</dbReference>
<dbReference type="Proteomes" id="UP001175211">
    <property type="component" value="Unassembled WGS sequence"/>
</dbReference>
<keyword evidence="2" id="KW-1185">Reference proteome</keyword>
<proteinExistence type="predicted"/>
<gene>
    <name evidence="1" type="ORF">EV420DRAFT_1650042</name>
</gene>
<organism evidence="1 2">
    <name type="scientific">Armillaria tabescens</name>
    <name type="common">Ringless honey mushroom</name>
    <name type="synonym">Agaricus tabescens</name>
    <dbReference type="NCBI Taxonomy" id="1929756"/>
    <lineage>
        <taxon>Eukaryota</taxon>
        <taxon>Fungi</taxon>
        <taxon>Dikarya</taxon>
        <taxon>Basidiomycota</taxon>
        <taxon>Agaricomycotina</taxon>
        <taxon>Agaricomycetes</taxon>
        <taxon>Agaricomycetidae</taxon>
        <taxon>Agaricales</taxon>
        <taxon>Marasmiineae</taxon>
        <taxon>Physalacriaceae</taxon>
        <taxon>Desarmillaria</taxon>
    </lineage>
</organism>
<evidence type="ECO:0000313" key="2">
    <source>
        <dbReference type="Proteomes" id="UP001175211"/>
    </source>
</evidence>
<sequence>MVWAEELTPENIRKNPKLLLHKSAPDKRRFLIHPGGRRDLAFQARQFNNGFRGAVLPNSNFFLMSPNCGMLWEPPLGLNREVYMRRDYKYGKDDPLSWPQLYCPEYPHFACIRTPPWNSSPSDLFYPLFAPVNHSIFSPCAECSIVPNIGKLAGVYLEKLKAACIDIMRAARRIDRPDSLRLQIRLDCNMIDLFLARLDALPMNFERVCLTVAETQRVTCLLCALVDYIQIYKPRMDGLVERDPKVHDPMIMGAFVEDAMMLQHFFCARILVWTMQPLEEAAVYRIDVLTDIETPDSWLVLNQPRLKLRSVYNGAPNKAKYTAMNLFTRDHLGWANPFRLPSPVILTRPNAPLAVSTREDVRFSPYHNRSRSGCNKVPQSRYNVSGLTDPRHADLPPMVPVWRDALFQIDADKSRCHSSANVVRINGLSFPRVDLFTSIENVDKRAVGYWRGKEFGTLTANDKKEILWEISEMGFRLEVHALDQHASVANVNEEARKADIG</sequence>
<protein>
    <submittedName>
        <fullName evidence="1">Uncharacterized protein</fullName>
    </submittedName>
</protein>